<name>A0AAD9QT83_ACRCE</name>
<feature type="region of interest" description="Disordered" evidence="1">
    <location>
        <begin position="1"/>
        <end position="111"/>
    </location>
</feature>
<reference evidence="2" key="2">
    <citation type="journal article" date="2023" name="Science">
        <title>Genomic signatures of disease resistance in endangered staghorn corals.</title>
        <authorList>
            <person name="Vollmer S.V."/>
            <person name="Selwyn J.D."/>
            <person name="Despard B.A."/>
            <person name="Roesel C.L."/>
        </authorList>
    </citation>
    <scope>NUCLEOTIDE SEQUENCE</scope>
    <source>
        <strain evidence="2">K2</strain>
    </source>
</reference>
<reference evidence="2" key="1">
    <citation type="journal article" date="2023" name="G3 (Bethesda)">
        <title>Whole genome assembly and annotation of the endangered Caribbean coral Acropora cervicornis.</title>
        <authorList>
            <person name="Selwyn J.D."/>
            <person name="Vollmer S.V."/>
        </authorList>
    </citation>
    <scope>NUCLEOTIDE SEQUENCE</scope>
    <source>
        <strain evidence="2">K2</strain>
    </source>
</reference>
<evidence type="ECO:0000313" key="2">
    <source>
        <dbReference type="EMBL" id="KAK2566963.1"/>
    </source>
</evidence>
<feature type="compositionally biased region" description="Basic and acidic residues" evidence="1">
    <location>
        <begin position="59"/>
        <end position="84"/>
    </location>
</feature>
<organism evidence="2 3">
    <name type="scientific">Acropora cervicornis</name>
    <name type="common">Staghorn coral</name>
    <dbReference type="NCBI Taxonomy" id="6130"/>
    <lineage>
        <taxon>Eukaryota</taxon>
        <taxon>Metazoa</taxon>
        <taxon>Cnidaria</taxon>
        <taxon>Anthozoa</taxon>
        <taxon>Hexacorallia</taxon>
        <taxon>Scleractinia</taxon>
        <taxon>Astrocoeniina</taxon>
        <taxon>Acroporidae</taxon>
        <taxon>Acropora</taxon>
    </lineage>
</organism>
<keyword evidence="3" id="KW-1185">Reference proteome</keyword>
<dbReference type="PANTHER" id="PTHR14974">
    <property type="entry name" value="SIMILAR TO RIKEN CDNA 1700025G04 GENE"/>
    <property type="match status" value="1"/>
</dbReference>
<gene>
    <name evidence="2" type="ORF">P5673_008725</name>
</gene>
<evidence type="ECO:0000256" key="1">
    <source>
        <dbReference type="SAM" id="MobiDB-lite"/>
    </source>
</evidence>
<dbReference type="AlphaFoldDB" id="A0AAD9QT83"/>
<dbReference type="EMBL" id="JARQWQ010000015">
    <property type="protein sequence ID" value="KAK2566963.1"/>
    <property type="molecule type" value="Genomic_DNA"/>
</dbReference>
<dbReference type="Proteomes" id="UP001249851">
    <property type="component" value="Unassembled WGS sequence"/>
</dbReference>
<dbReference type="PANTHER" id="PTHR14974:SF3">
    <property type="entry name" value="SIMILAR TO RIKEN CDNA 1700025G04 GENE"/>
    <property type="match status" value="1"/>
</dbReference>
<comment type="caution">
    <text evidence="2">The sequence shown here is derived from an EMBL/GenBank/DDBJ whole genome shotgun (WGS) entry which is preliminary data.</text>
</comment>
<protein>
    <submittedName>
        <fullName evidence="2">Uncharacterized protein</fullName>
    </submittedName>
</protein>
<evidence type="ECO:0000313" key="3">
    <source>
        <dbReference type="Proteomes" id="UP001249851"/>
    </source>
</evidence>
<feature type="compositionally biased region" description="Low complexity" evidence="1">
    <location>
        <begin position="10"/>
        <end position="22"/>
    </location>
</feature>
<sequence>MGCSASKRLTTSPDPSSSSQSTKENGWSLHTTDVPRHSVESSSHSFKRKDSSNSIASIKEPDIPDTSHKESPVLQKDKNEERSFAKRPSPIRSNDSSSNSTKPAPINQVRVQMTRSQIEFFRMLDEKIEKGPDYISETDS</sequence>
<dbReference type="InterPro" id="IPR027967">
    <property type="entry name" value="DUF4612"/>
</dbReference>
<feature type="compositionally biased region" description="Low complexity" evidence="1">
    <location>
        <begin position="87"/>
        <end position="100"/>
    </location>
</feature>
<proteinExistence type="predicted"/>
<accession>A0AAD9QT83</accession>
<dbReference type="Pfam" id="PF15389">
    <property type="entry name" value="DUF4612"/>
    <property type="match status" value="1"/>
</dbReference>